<dbReference type="NCBIfam" id="TIGR00219">
    <property type="entry name" value="mreC"/>
    <property type="match status" value="1"/>
</dbReference>
<dbReference type="PANTHER" id="PTHR34138">
    <property type="entry name" value="CELL SHAPE-DETERMINING PROTEIN MREC"/>
    <property type="match status" value="1"/>
</dbReference>
<dbReference type="InterPro" id="IPR042175">
    <property type="entry name" value="Cell/Rod_MreC_2"/>
</dbReference>
<feature type="coiled-coil region" evidence="6">
    <location>
        <begin position="64"/>
        <end position="111"/>
    </location>
</feature>
<dbReference type="Proteomes" id="UP000189177">
    <property type="component" value="Unassembled WGS sequence"/>
</dbReference>
<dbReference type="InterPro" id="IPR055342">
    <property type="entry name" value="MreC_beta-barrel_core"/>
</dbReference>
<comment type="similarity">
    <text evidence="1 5">Belongs to the MreC family.</text>
</comment>
<evidence type="ECO:0000256" key="5">
    <source>
        <dbReference type="PIRNR" id="PIRNR038471"/>
    </source>
</evidence>
<evidence type="ECO:0000259" key="8">
    <source>
        <dbReference type="Pfam" id="PF04085"/>
    </source>
</evidence>
<comment type="caution">
    <text evidence="9">The sequence shown here is derived from an EMBL/GenBank/DDBJ whole genome shotgun (WGS) entry which is preliminary data.</text>
</comment>
<dbReference type="GO" id="GO:0008360">
    <property type="term" value="P:regulation of cell shape"/>
    <property type="evidence" value="ECO:0007669"/>
    <property type="project" value="UniProtKB-KW"/>
</dbReference>
<evidence type="ECO:0000256" key="6">
    <source>
        <dbReference type="SAM" id="Coils"/>
    </source>
</evidence>
<dbReference type="Gene3D" id="2.40.10.350">
    <property type="entry name" value="Rod shape-determining protein MreC, domain 2"/>
    <property type="match status" value="1"/>
</dbReference>
<comment type="function">
    <text evidence="5">Involved in formation and maintenance of cell shape.</text>
</comment>
<gene>
    <name evidence="9" type="ORF">B1A74_06530</name>
</gene>
<dbReference type="Pfam" id="PF04085">
    <property type="entry name" value="MreC"/>
    <property type="match status" value="1"/>
</dbReference>
<name>A0A1V2ZYY4_9GAMM</name>
<feature type="compositionally biased region" description="Acidic residues" evidence="7">
    <location>
        <begin position="279"/>
        <end position="289"/>
    </location>
</feature>
<dbReference type="Gene3D" id="2.40.10.340">
    <property type="entry name" value="Rod shape-determining protein MreC, domain 1"/>
    <property type="match status" value="1"/>
</dbReference>
<feature type="region of interest" description="Disordered" evidence="7">
    <location>
        <begin position="269"/>
        <end position="289"/>
    </location>
</feature>
<keyword evidence="3 5" id="KW-0133">Cell shape</keyword>
<protein>
    <recommendedName>
        <fullName evidence="2 5">Cell shape-determining protein MreC</fullName>
    </recommendedName>
    <alternativeName>
        <fullName evidence="4 5">Cell shape protein MreC</fullName>
    </alternativeName>
</protein>
<evidence type="ECO:0000256" key="3">
    <source>
        <dbReference type="ARBA" id="ARBA00022960"/>
    </source>
</evidence>
<evidence type="ECO:0000313" key="9">
    <source>
        <dbReference type="EMBL" id="OOC10289.1"/>
    </source>
</evidence>
<keyword evidence="10" id="KW-1185">Reference proteome</keyword>
<evidence type="ECO:0000256" key="4">
    <source>
        <dbReference type="ARBA" id="ARBA00032089"/>
    </source>
</evidence>
<accession>A0A1V2ZYY4</accession>
<dbReference type="AlphaFoldDB" id="A0A1V2ZYY4"/>
<evidence type="ECO:0000256" key="7">
    <source>
        <dbReference type="SAM" id="MobiDB-lite"/>
    </source>
</evidence>
<evidence type="ECO:0000256" key="2">
    <source>
        <dbReference type="ARBA" id="ARBA00013855"/>
    </source>
</evidence>
<dbReference type="PIRSF" id="PIRSF038471">
    <property type="entry name" value="MreC"/>
    <property type="match status" value="1"/>
</dbReference>
<dbReference type="InterPro" id="IPR042177">
    <property type="entry name" value="Cell/Rod_1"/>
</dbReference>
<evidence type="ECO:0000313" key="10">
    <source>
        <dbReference type="Proteomes" id="UP000189177"/>
    </source>
</evidence>
<dbReference type="InterPro" id="IPR007221">
    <property type="entry name" value="MreC"/>
</dbReference>
<dbReference type="EMBL" id="MUZR01000018">
    <property type="protein sequence ID" value="OOC10289.1"/>
    <property type="molecule type" value="Genomic_DNA"/>
</dbReference>
<sequence length="289" mass="31576">MGISPTLRLLFVVLVGVALMVLDHRLNELQTVRSVLATVAYPIQVAVDAPIRAGSRVLESFSSREDLVVENRILRRENSELRARQLRFEALQAENDRLRALLNTARQADEEVQVAQILAVDLDPFRQQIVLDKGQRDAVYAGQPVIDADGVVGQILSAQRSSATALLISDPGHALPVVSARTGLRGIVVGTGNPQRLHMRHVPPQEDIVEGDLLLTSGLGGRFPADYPVARVTSVERPPGEPFLAIEAEPLAALDRSREVLLLWMEDHERDAIPTPLPTEDETETGPAS</sequence>
<keyword evidence="6" id="KW-0175">Coiled coil</keyword>
<feature type="domain" description="Rod shape-determining protein MreC beta-barrel core" evidence="8">
    <location>
        <begin position="117"/>
        <end position="264"/>
    </location>
</feature>
<dbReference type="STRING" id="252474.B1A74_06530"/>
<dbReference type="GO" id="GO:0005886">
    <property type="term" value="C:plasma membrane"/>
    <property type="evidence" value="ECO:0007669"/>
    <property type="project" value="TreeGrafter"/>
</dbReference>
<reference evidence="9 10" key="1">
    <citation type="submission" date="2017-02" db="EMBL/GenBank/DDBJ databases">
        <title>Genomic diversity within the haloalkaliphilic genus Thioalkalivibrio.</title>
        <authorList>
            <person name="Ahn A.-C."/>
            <person name="Meier-Kolthoff J."/>
            <person name="Overmars L."/>
            <person name="Richter M."/>
            <person name="Woyke T."/>
            <person name="Sorokin D.Y."/>
            <person name="Muyzer G."/>
        </authorList>
    </citation>
    <scope>NUCLEOTIDE SEQUENCE [LARGE SCALE GENOMIC DNA]</scope>
    <source>
        <strain evidence="9 10">HL17</strain>
    </source>
</reference>
<evidence type="ECO:0000256" key="1">
    <source>
        <dbReference type="ARBA" id="ARBA00009369"/>
    </source>
</evidence>
<dbReference type="PANTHER" id="PTHR34138:SF1">
    <property type="entry name" value="CELL SHAPE-DETERMINING PROTEIN MREC"/>
    <property type="match status" value="1"/>
</dbReference>
<organism evidence="9 10">
    <name type="scientific">Thioalkalivibrio halophilus</name>
    <dbReference type="NCBI Taxonomy" id="252474"/>
    <lineage>
        <taxon>Bacteria</taxon>
        <taxon>Pseudomonadati</taxon>
        <taxon>Pseudomonadota</taxon>
        <taxon>Gammaproteobacteria</taxon>
        <taxon>Chromatiales</taxon>
        <taxon>Ectothiorhodospiraceae</taxon>
        <taxon>Thioalkalivibrio</taxon>
    </lineage>
</organism>
<proteinExistence type="inferred from homology"/>